<dbReference type="GO" id="GO:1990281">
    <property type="term" value="C:efflux pump complex"/>
    <property type="evidence" value="ECO:0007669"/>
    <property type="project" value="TreeGrafter"/>
</dbReference>
<dbReference type="AlphaFoldDB" id="A0A8J7TPE6"/>
<dbReference type="InterPro" id="IPR006143">
    <property type="entry name" value="RND_pump_MFP"/>
</dbReference>
<organism evidence="4 5">
    <name type="scientific">Candidatus Obscuribacter phosphatis</name>
    <dbReference type="NCBI Taxonomy" id="1906157"/>
    <lineage>
        <taxon>Bacteria</taxon>
        <taxon>Bacillati</taxon>
        <taxon>Candidatus Melainabacteria</taxon>
        <taxon>Candidatus Obscuribacterales</taxon>
        <taxon>Candidatus Obscuribacteraceae</taxon>
        <taxon>Candidatus Obscuribacter</taxon>
    </lineage>
</organism>
<dbReference type="SUPFAM" id="SSF111369">
    <property type="entry name" value="HlyD-like secretion proteins"/>
    <property type="match status" value="1"/>
</dbReference>
<dbReference type="PANTHER" id="PTHR30469:SF39">
    <property type="entry name" value="SLL0180 PROTEIN"/>
    <property type="match status" value="1"/>
</dbReference>
<feature type="compositionally biased region" description="Basic and acidic residues" evidence="2">
    <location>
        <begin position="1"/>
        <end position="18"/>
    </location>
</feature>
<gene>
    <name evidence="4" type="ORF">J0M35_16465</name>
</gene>
<name>A0A8J7TPE6_9BACT</name>
<dbReference type="Gene3D" id="2.40.30.170">
    <property type="match status" value="1"/>
</dbReference>
<dbReference type="NCBIfam" id="TIGR01730">
    <property type="entry name" value="RND_mfp"/>
    <property type="match status" value="1"/>
</dbReference>
<evidence type="ECO:0000256" key="2">
    <source>
        <dbReference type="SAM" id="MobiDB-lite"/>
    </source>
</evidence>
<reference evidence="4" key="1">
    <citation type="submission" date="2021-02" db="EMBL/GenBank/DDBJ databases">
        <title>Genome-Resolved Metagenomics of a Microbial Community Performing Photosynthetic Biological Nutrient Removal.</title>
        <authorList>
            <person name="Mcdaniel E.A."/>
        </authorList>
    </citation>
    <scope>NUCLEOTIDE SEQUENCE</scope>
    <source>
        <strain evidence="4">UWPOB_OBS1</strain>
    </source>
</reference>
<accession>A0A8J7TPE6</accession>
<sequence length="409" mass="44471">MSGEKSAEQAGEHSDKPSESAGSGMPPSPVVVAPVEKSMVRFTDSFVGTVKARRSVIIHSQVEGCITNIYVQSGDVVKKGAPLFEVDIAKQKEALASKLATRESLLDEKATAQERLKSLLAERQARVSNLDFMKSQYERYRGLKAEGAVAQESVDQYFNQLKGAEADLASSDAQIKGQEALIRKAEKMLKESQFQAKQEEVQLSRHTAQAPFDGVVGDVPVRLGQYVDTSSELTTIDQNHPLEVYVYVPADQVHKLKLGLPIELLDVAGKLIGSCPITFISPEVGRDDQVVLVKGLFDNPQDKLRSNQQITARLIWQRAERALVPTTSIMHISGQDFVFVARPAEKGGFVARQLPVSLGDIQNNCYVVLSGLKDDDKVVVSDVQRLFEGAPVVPSERTASGAGAKPGAM</sequence>
<protein>
    <submittedName>
        <fullName evidence="4">Efflux RND transporter periplasmic adaptor subunit</fullName>
    </submittedName>
</protein>
<dbReference type="Gene3D" id="2.40.50.100">
    <property type="match status" value="1"/>
</dbReference>
<dbReference type="GO" id="GO:0015562">
    <property type="term" value="F:efflux transmembrane transporter activity"/>
    <property type="evidence" value="ECO:0007669"/>
    <property type="project" value="TreeGrafter"/>
</dbReference>
<feature type="domain" description="CusB-like barrel-sandwich hybrid" evidence="3">
    <location>
        <begin position="57"/>
        <end position="236"/>
    </location>
</feature>
<dbReference type="PANTHER" id="PTHR30469">
    <property type="entry name" value="MULTIDRUG RESISTANCE PROTEIN MDTA"/>
    <property type="match status" value="1"/>
</dbReference>
<evidence type="ECO:0000259" key="3">
    <source>
        <dbReference type="Pfam" id="PF25919"/>
    </source>
</evidence>
<dbReference type="Gene3D" id="1.10.287.470">
    <property type="entry name" value="Helix hairpin bin"/>
    <property type="match status" value="1"/>
</dbReference>
<dbReference type="Gene3D" id="2.40.420.20">
    <property type="match status" value="1"/>
</dbReference>
<feature type="region of interest" description="Disordered" evidence="2">
    <location>
        <begin position="1"/>
        <end position="30"/>
    </location>
</feature>
<dbReference type="Proteomes" id="UP000664277">
    <property type="component" value="Unassembled WGS sequence"/>
</dbReference>
<comment type="caution">
    <text evidence="4">The sequence shown here is derived from an EMBL/GenBank/DDBJ whole genome shotgun (WGS) entry which is preliminary data.</text>
</comment>
<dbReference type="InterPro" id="IPR058790">
    <property type="entry name" value="BSH_CusB"/>
</dbReference>
<dbReference type="EMBL" id="JAFLCK010000028">
    <property type="protein sequence ID" value="MBN8661963.1"/>
    <property type="molecule type" value="Genomic_DNA"/>
</dbReference>
<dbReference type="Pfam" id="PF25919">
    <property type="entry name" value="BSH_CusB"/>
    <property type="match status" value="1"/>
</dbReference>
<proteinExistence type="inferred from homology"/>
<evidence type="ECO:0000313" key="4">
    <source>
        <dbReference type="EMBL" id="MBN8661963.1"/>
    </source>
</evidence>
<evidence type="ECO:0000313" key="5">
    <source>
        <dbReference type="Proteomes" id="UP000664277"/>
    </source>
</evidence>
<comment type="similarity">
    <text evidence="1">Belongs to the membrane fusion protein (MFP) (TC 8.A.1) family.</text>
</comment>
<evidence type="ECO:0000256" key="1">
    <source>
        <dbReference type="ARBA" id="ARBA00009477"/>
    </source>
</evidence>